<reference evidence="3" key="2">
    <citation type="submission" date="2019-06" db="EMBL/GenBank/DDBJ databases">
        <title>Co-occurence of chitin degradation, pigmentation and bioactivity in marine Pseudoalteromonas.</title>
        <authorList>
            <person name="Sonnenschein E.C."/>
            <person name="Bech P.K."/>
        </authorList>
    </citation>
    <scope>NUCLEOTIDE SEQUENCE [LARGE SCALE GENOMIC DNA]</scope>
    <source>
        <strain evidence="3">S2231</strain>
    </source>
</reference>
<accession>A0A5S3XBQ7</accession>
<feature type="region of interest" description="Disordered" evidence="1">
    <location>
        <begin position="1"/>
        <end position="85"/>
    </location>
</feature>
<feature type="compositionally biased region" description="Basic and acidic residues" evidence="1">
    <location>
        <begin position="34"/>
        <end position="47"/>
    </location>
</feature>
<dbReference type="OrthoDB" id="9813456at2"/>
<dbReference type="InterPro" id="IPR010221">
    <property type="entry name" value="VCBS_dom"/>
</dbReference>
<comment type="caution">
    <text evidence="2">The sequence shown here is derived from an EMBL/GenBank/DDBJ whole genome shotgun (WGS) entry which is preliminary data.</text>
</comment>
<proteinExistence type="predicted"/>
<feature type="non-terminal residue" evidence="2">
    <location>
        <position position="1"/>
    </location>
</feature>
<evidence type="ECO:0008006" key="4">
    <source>
        <dbReference type="Google" id="ProtNLM"/>
    </source>
</evidence>
<evidence type="ECO:0000313" key="3">
    <source>
        <dbReference type="Proteomes" id="UP000307706"/>
    </source>
</evidence>
<sequence>DSGETLSADKVTDPQYGTLTLNSDGSLSYQHGGSENHRDSFSYKVKDSSVAQSESKTVTITMTPVEDAQQTNAAASTTKEDTHNT</sequence>
<dbReference type="NCBIfam" id="TIGR01965">
    <property type="entry name" value="VCBS_repeat"/>
    <property type="match status" value="1"/>
</dbReference>
<evidence type="ECO:0000256" key="1">
    <source>
        <dbReference type="SAM" id="MobiDB-lite"/>
    </source>
</evidence>
<dbReference type="EMBL" id="PNCL01000282">
    <property type="protein sequence ID" value="TMP50448.1"/>
    <property type="molecule type" value="Genomic_DNA"/>
</dbReference>
<evidence type="ECO:0000313" key="2">
    <source>
        <dbReference type="EMBL" id="TMP50448.1"/>
    </source>
</evidence>
<organism evidence="2 3">
    <name type="scientific">Pseudoalteromonas citrea</name>
    <dbReference type="NCBI Taxonomy" id="43655"/>
    <lineage>
        <taxon>Bacteria</taxon>
        <taxon>Pseudomonadati</taxon>
        <taxon>Pseudomonadota</taxon>
        <taxon>Gammaproteobacteria</taxon>
        <taxon>Alteromonadales</taxon>
        <taxon>Pseudoalteromonadaceae</taxon>
        <taxon>Pseudoalteromonas</taxon>
    </lineage>
</organism>
<feature type="compositionally biased region" description="Polar residues" evidence="1">
    <location>
        <begin position="49"/>
        <end position="77"/>
    </location>
</feature>
<gene>
    <name evidence="2" type="ORF">CWB96_22855</name>
</gene>
<reference evidence="2 3" key="1">
    <citation type="submission" date="2017-12" db="EMBL/GenBank/DDBJ databases">
        <authorList>
            <person name="Paulsen S."/>
            <person name="Gram L.K."/>
        </authorList>
    </citation>
    <scope>NUCLEOTIDE SEQUENCE [LARGE SCALE GENOMIC DNA]</scope>
    <source>
        <strain evidence="2 3">S2231</strain>
    </source>
</reference>
<dbReference type="Proteomes" id="UP000307706">
    <property type="component" value="Unassembled WGS sequence"/>
</dbReference>
<dbReference type="Gene3D" id="2.60.40.2810">
    <property type="match status" value="1"/>
</dbReference>
<feature type="compositionally biased region" description="Polar residues" evidence="1">
    <location>
        <begin position="15"/>
        <end position="33"/>
    </location>
</feature>
<dbReference type="RefSeq" id="WP_138637253.1">
    <property type="nucleotide sequence ID" value="NZ_PNCL01000282.1"/>
</dbReference>
<protein>
    <recommendedName>
        <fullName evidence="4">Cadherin-like domain-containing protein</fullName>
    </recommendedName>
</protein>
<name>A0A5S3XBQ7_9GAMM</name>
<dbReference type="AlphaFoldDB" id="A0A5S3XBQ7"/>
<dbReference type="Pfam" id="PF17963">
    <property type="entry name" value="Big_9"/>
    <property type="match status" value="1"/>
</dbReference>
<feature type="non-terminal residue" evidence="2">
    <location>
        <position position="85"/>
    </location>
</feature>